<dbReference type="EMBL" id="KB707130">
    <property type="protein sequence ID" value="EMR63977.1"/>
    <property type="molecule type" value="Genomic_DNA"/>
</dbReference>
<dbReference type="eggNOG" id="ENOG502SRKG">
    <property type="taxonomic scope" value="Eukaryota"/>
</dbReference>
<gene>
    <name evidence="1" type="ORF">UCREL1_9073</name>
</gene>
<dbReference type="AlphaFoldDB" id="M7SIH2"/>
<protein>
    <submittedName>
        <fullName evidence="1">Uncharacterized protein</fullName>
    </submittedName>
</protein>
<sequence length="530" mass="58437">MKPPAERRWATLDINSALAAAHSGSDAKTKIASLTCRTSGTDMYANKYDIDYVFNLGAPTVKFTLTRTSPVCNLTIHVTSGSAKTTKVTQEFKENVYQLQLDNLELATSKGTEEDVSQHSSADKTFTFPEGTATDGTVVIDFPTSKFLTVSVENLSSTGTSSFVEAFKAEIGRKLQEKIHDEYQDIRLELARVNSTPPPDDAIQLKPKSFKFAAFTPPDSWSDSRDTVLSIFIQTRDANKGEQDASKLSTAWTYLWQNTLNCSPIPPDQTASIIFGKDMIYESMIKPTFRSQGFTGSLVDSKGEIRLSVDTGKKVHADSWRDSDYVILSDGKKAIRSVDEINATPPNLTLSLHTANNKSGCRGEWTYDYHFGWMCVYAPLPKSDSIGTVVNGGITATHTLNHSLNTCAILDDSTLQVDCSITRGDWSVSFAGDDQSWISTFLGGRKEVPDWMKQLSVEVPSFQICFGKLDFFLTTNLLMPNRKVISIDTTAGLQIPGDFYVVGKVISNTRKVTHFHVPGHNDDDYPGSCH</sequence>
<organism evidence="1 2">
    <name type="scientific">Eutypa lata (strain UCR-EL1)</name>
    <name type="common">Grapevine dieback disease fungus</name>
    <name type="synonym">Eutypa armeniacae</name>
    <dbReference type="NCBI Taxonomy" id="1287681"/>
    <lineage>
        <taxon>Eukaryota</taxon>
        <taxon>Fungi</taxon>
        <taxon>Dikarya</taxon>
        <taxon>Ascomycota</taxon>
        <taxon>Pezizomycotina</taxon>
        <taxon>Sordariomycetes</taxon>
        <taxon>Xylariomycetidae</taxon>
        <taxon>Xylariales</taxon>
        <taxon>Diatrypaceae</taxon>
        <taxon>Eutypa</taxon>
    </lineage>
</organism>
<keyword evidence="2" id="KW-1185">Reference proteome</keyword>
<dbReference type="Proteomes" id="UP000012174">
    <property type="component" value="Unassembled WGS sequence"/>
</dbReference>
<evidence type="ECO:0000313" key="2">
    <source>
        <dbReference type="Proteomes" id="UP000012174"/>
    </source>
</evidence>
<accession>M7SIH2</accession>
<dbReference type="OMA" id="RANISMS"/>
<dbReference type="OrthoDB" id="5083627at2759"/>
<dbReference type="HOGENOM" id="CLU_502446_0_0_1"/>
<evidence type="ECO:0000313" key="1">
    <source>
        <dbReference type="EMBL" id="EMR63977.1"/>
    </source>
</evidence>
<name>M7SIH2_EUTLA</name>
<reference evidence="2" key="1">
    <citation type="journal article" date="2013" name="Genome Announc.">
        <title>Draft genome sequence of the grapevine dieback fungus Eutypa lata UCR-EL1.</title>
        <authorList>
            <person name="Blanco-Ulate B."/>
            <person name="Rolshausen P.E."/>
            <person name="Cantu D."/>
        </authorList>
    </citation>
    <scope>NUCLEOTIDE SEQUENCE [LARGE SCALE GENOMIC DNA]</scope>
    <source>
        <strain evidence="2">UCR-EL1</strain>
    </source>
</reference>
<dbReference type="KEGG" id="ela:UCREL1_9073"/>
<proteinExistence type="predicted"/>